<evidence type="ECO:0000313" key="3">
    <source>
        <dbReference type="Proteomes" id="UP000184079"/>
    </source>
</evidence>
<dbReference type="Proteomes" id="UP000184079">
    <property type="component" value="Unassembled WGS sequence"/>
</dbReference>
<organism evidence="2 3">
    <name type="scientific">Virgibacillus chiguensis</name>
    <dbReference type="NCBI Taxonomy" id="411959"/>
    <lineage>
        <taxon>Bacteria</taxon>
        <taxon>Bacillati</taxon>
        <taxon>Bacillota</taxon>
        <taxon>Bacilli</taxon>
        <taxon>Bacillales</taxon>
        <taxon>Bacillaceae</taxon>
        <taxon>Virgibacillus</taxon>
    </lineage>
</organism>
<keyword evidence="3" id="KW-1185">Reference proteome</keyword>
<evidence type="ECO:0000313" key="2">
    <source>
        <dbReference type="EMBL" id="SHH10927.1"/>
    </source>
</evidence>
<dbReference type="Gene3D" id="3.40.50.720">
    <property type="entry name" value="NAD(P)-binding Rossmann-like Domain"/>
    <property type="match status" value="1"/>
</dbReference>
<accession>A0A1M5Q9U0</accession>
<protein>
    <submittedName>
        <fullName evidence="2">Virulence factor</fullName>
    </submittedName>
</protein>
<evidence type="ECO:0000259" key="1">
    <source>
        <dbReference type="Pfam" id="PF01408"/>
    </source>
</evidence>
<feature type="domain" description="Gfo/Idh/MocA-like oxidoreductase N-terminal" evidence="1">
    <location>
        <begin position="1"/>
        <end position="118"/>
    </location>
</feature>
<dbReference type="SUPFAM" id="SSF55347">
    <property type="entry name" value="Glyceraldehyde-3-phosphate dehydrogenase-like, C-terminal domain"/>
    <property type="match status" value="1"/>
</dbReference>
<gene>
    <name evidence="2" type="ORF">SAMN05421807_10440</name>
</gene>
<dbReference type="PANTHER" id="PTHR43377">
    <property type="entry name" value="BILIVERDIN REDUCTASE A"/>
    <property type="match status" value="1"/>
</dbReference>
<dbReference type="AlphaFoldDB" id="A0A1M5Q9U0"/>
<dbReference type="RefSeq" id="WP_073006297.1">
    <property type="nucleotide sequence ID" value="NZ_FQXD01000004.1"/>
</dbReference>
<dbReference type="InterPro" id="IPR000683">
    <property type="entry name" value="Gfo/Idh/MocA-like_OxRdtase_N"/>
</dbReference>
<sequence>MRVGVIGTGNMGENHIRTYLSMYDHCQLIGIYDKDTIKRDKIAKKYNIKPFSSLNYLLKEVDAVSIAVPTEFHYDIGLICIQNNVHMLIEKPMTSTVEQAEDLIYKASKAGVIIQVGHIELFNPLIHELLKLIKNKEIIGIEFQRMGPYNKRLENIDVVNDLMIHDIYILQEILQDTFVDIQALGKIMDSTIKHAVVIAASTKEVIIQLSASFKSQNKVRTIQILTEDAFIEANLLKKKIKIQSSIFTKTITVDDSIQPLQVQLTDFLNCIRFKKEPSVSGNEGIKALLMANKISEEIYKKEHKYKY</sequence>
<dbReference type="InterPro" id="IPR051450">
    <property type="entry name" value="Gfo/Idh/MocA_Oxidoreductases"/>
</dbReference>
<dbReference type="OrthoDB" id="9815825at2"/>
<reference evidence="3" key="1">
    <citation type="submission" date="2016-11" db="EMBL/GenBank/DDBJ databases">
        <authorList>
            <person name="Varghese N."/>
            <person name="Submissions S."/>
        </authorList>
    </citation>
    <scope>NUCLEOTIDE SEQUENCE [LARGE SCALE GENOMIC DNA]</scope>
    <source>
        <strain evidence="3">CGMCC 1.6496</strain>
    </source>
</reference>
<dbReference type="EMBL" id="FQXD01000004">
    <property type="protein sequence ID" value="SHH10927.1"/>
    <property type="molecule type" value="Genomic_DNA"/>
</dbReference>
<dbReference type="GO" id="GO:0000166">
    <property type="term" value="F:nucleotide binding"/>
    <property type="evidence" value="ECO:0007669"/>
    <property type="project" value="InterPro"/>
</dbReference>
<proteinExistence type="predicted"/>
<dbReference type="Pfam" id="PF01408">
    <property type="entry name" value="GFO_IDH_MocA"/>
    <property type="match status" value="1"/>
</dbReference>
<dbReference type="InterPro" id="IPR036291">
    <property type="entry name" value="NAD(P)-bd_dom_sf"/>
</dbReference>
<dbReference type="SUPFAM" id="SSF51735">
    <property type="entry name" value="NAD(P)-binding Rossmann-fold domains"/>
    <property type="match status" value="1"/>
</dbReference>
<dbReference type="Gene3D" id="3.30.360.10">
    <property type="entry name" value="Dihydrodipicolinate Reductase, domain 2"/>
    <property type="match status" value="1"/>
</dbReference>
<dbReference type="PANTHER" id="PTHR43377:SF1">
    <property type="entry name" value="BILIVERDIN REDUCTASE A"/>
    <property type="match status" value="1"/>
</dbReference>
<name>A0A1M5Q9U0_9BACI</name>